<dbReference type="InterPro" id="IPR016195">
    <property type="entry name" value="Pol/histidinol_Pase-like"/>
</dbReference>
<dbReference type="AlphaFoldDB" id="A0A3B0UTN7"/>
<name>A0A3B0UTN7_9ZZZZ</name>
<accession>A0A3B0UTN7</accession>
<dbReference type="PANTHER" id="PTHR42924">
    <property type="entry name" value="EXONUCLEASE"/>
    <property type="match status" value="1"/>
</dbReference>
<dbReference type="InterPro" id="IPR052018">
    <property type="entry name" value="PHP_domain"/>
</dbReference>
<gene>
    <name evidence="2" type="ORF">MNBD_CHLOROFLEXI01-4726</name>
</gene>
<dbReference type="InterPro" id="IPR003141">
    <property type="entry name" value="Pol/His_phosphatase_N"/>
</dbReference>
<dbReference type="InterPro" id="IPR004013">
    <property type="entry name" value="PHP_dom"/>
</dbReference>
<dbReference type="SUPFAM" id="SSF89550">
    <property type="entry name" value="PHP domain-like"/>
    <property type="match status" value="1"/>
</dbReference>
<evidence type="ECO:0000259" key="1">
    <source>
        <dbReference type="SMART" id="SM00481"/>
    </source>
</evidence>
<dbReference type="EMBL" id="UOEU01000532">
    <property type="protein sequence ID" value="VAW34358.1"/>
    <property type="molecule type" value="Genomic_DNA"/>
</dbReference>
<dbReference type="Pfam" id="PF02811">
    <property type="entry name" value="PHP"/>
    <property type="match status" value="1"/>
</dbReference>
<organism evidence="2">
    <name type="scientific">hydrothermal vent metagenome</name>
    <dbReference type="NCBI Taxonomy" id="652676"/>
    <lineage>
        <taxon>unclassified sequences</taxon>
        <taxon>metagenomes</taxon>
        <taxon>ecological metagenomes</taxon>
    </lineage>
</organism>
<reference evidence="2" key="1">
    <citation type="submission" date="2018-06" db="EMBL/GenBank/DDBJ databases">
        <authorList>
            <person name="Zhirakovskaya E."/>
        </authorList>
    </citation>
    <scope>NUCLEOTIDE SEQUENCE</scope>
</reference>
<sequence length="311" mass="34190">MTLPYIADLHNHTTASDGEYSPTELVQAGVDLGLQAIGVTDHDTLNGLDEALAAGRELGIRVVPGVEVSLRFRRPYFTGTLHYLLYIPYDLLQDEPFRQMATEIFRQGRGGGLVRARVEIINAEFGPNGKNPLLKQDLTAKEIEALADNVTRRHFAVALKENHGLDKEQVNLLIGNDSPAYVPSGIDPKQLTPLLKKYPQLLRIFAHPAAGSFPGKSLYNEVLPDIGIVEILMPEFLDDDLLGLDGLEVEYPGHAPEHRILMAEWAQKYGLITSGGSDCHDRVDRPLGVAGISQAELDAVLARLLHPEVTR</sequence>
<dbReference type="Gene3D" id="3.20.20.140">
    <property type="entry name" value="Metal-dependent hydrolases"/>
    <property type="match status" value="1"/>
</dbReference>
<feature type="domain" description="Polymerase/histidinol phosphatase N-terminal" evidence="1">
    <location>
        <begin position="7"/>
        <end position="72"/>
    </location>
</feature>
<dbReference type="Gene3D" id="1.10.150.650">
    <property type="match status" value="1"/>
</dbReference>
<dbReference type="GO" id="GO:0035312">
    <property type="term" value="F:5'-3' DNA exonuclease activity"/>
    <property type="evidence" value="ECO:0007669"/>
    <property type="project" value="TreeGrafter"/>
</dbReference>
<proteinExistence type="predicted"/>
<dbReference type="SMART" id="SM00481">
    <property type="entry name" value="POLIIIAc"/>
    <property type="match status" value="1"/>
</dbReference>
<evidence type="ECO:0000313" key="2">
    <source>
        <dbReference type="EMBL" id="VAW34358.1"/>
    </source>
</evidence>
<dbReference type="PANTHER" id="PTHR42924:SF3">
    <property type="entry name" value="POLYMERASE_HISTIDINOL PHOSPHATASE N-TERMINAL DOMAIN-CONTAINING PROTEIN"/>
    <property type="match status" value="1"/>
</dbReference>
<protein>
    <submittedName>
        <fullName evidence="2">FIG00031715: Predicted metal-dependent phosphoesterases (PHP family)</fullName>
    </submittedName>
</protein>
<dbReference type="GO" id="GO:0004534">
    <property type="term" value="F:5'-3' RNA exonuclease activity"/>
    <property type="evidence" value="ECO:0007669"/>
    <property type="project" value="TreeGrafter"/>
</dbReference>